<evidence type="ECO:0000256" key="3">
    <source>
        <dbReference type="ARBA" id="ARBA00022692"/>
    </source>
</evidence>
<dbReference type="InterPro" id="IPR036412">
    <property type="entry name" value="HAD-like_sf"/>
</dbReference>
<dbReference type="GO" id="GO:0006883">
    <property type="term" value="P:intracellular sodium ion homeostasis"/>
    <property type="evidence" value="ECO:0007669"/>
    <property type="project" value="TreeGrafter"/>
</dbReference>
<dbReference type="InterPro" id="IPR023298">
    <property type="entry name" value="ATPase_P-typ_TM_dom_sf"/>
</dbReference>
<dbReference type="Pfam" id="PF00122">
    <property type="entry name" value="E1-E2_ATPase"/>
    <property type="match status" value="1"/>
</dbReference>
<dbReference type="eggNOG" id="KOG0203">
    <property type="taxonomic scope" value="Eukaryota"/>
</dbReference>
<dbReference type="FunFam" id="2.70.150.10:FF:000003">
    <property type="entry name" value="Sodium/potassium-transporting ATPase subunit alpha"/>
    <property type="match status" value="1"/>
</dbReference>
<feature type="transmembrane region" description="Helical" evidence="11">
    <location>
        <begin position="1161"/>
        <end position="1181"/>
    </location>
</feature>
<keyword evidence="7 11" id="KW-1133">Transmembrane helix</keyword>
<keyword evidence="9 11" id="KW-0472">Membrane</keyword>
<dbReference type="GeneID" id="14903635"/>
<evidence type="ECO:0000256" key="11">
    <source>
        <dbReference type="SAM" id="Phobius"/>
    </source>
</evidence>
<dbReference type="Gene3D" id="2.70.150.10">
    <property type="entry name" value="Calcium-transporting ATPase, cytoplasmic transduction domain A"/>
    <property type="match status" value="1"/>
</dbReference>
<dbReference type="InterPro" id="IPR023214">
    <property type="entry name" value="HAD_sf"/>
</dbReference>
<dbReference type="GO" id="GO:1902600">
    <property type="term" value="P:proton transmembrane transport"/>
    <property type="evidence" value="ECO:0007669"/>
    <property type="project" value="TreeGrafter"/>
</dbReference>
<dbReference type="RefSeq" id="XP_004024994.1">
    <property type="nucleotide sequence ID" value="XM_004024945.1"/>
</dbReference>
<dbReference type="SUPFAM" id="SSF81653">
    <property type="entry name" value="Calcium ATPase, transduction domain A"/>
    <property type="match status" value="1"/>
</dbReference>
<dbReference type="SUPFAM" id="SSF81665">
    <property type="entry name" value="Calcium ATPase, transmembrane domain M"/>
    <property type="match status" value="1"/>
</dbReference>
<dbReference type="GO" id="GO:0005524">
    <property type="term" value="F:ATP binding"/>
    <property type="evidence" value="ECO:0007669"/>
    <property type="project" value="UniProtKB-KW"/>
</dbReference>
<dbReference type="FunFam" id="3.40.1110.10:FF:000061">
    <property type="entry name" value="Potassium-transporting ATPase alpha chain 1"/>
    <property type="match status" value="1"/>
</dbReference>
<comment type="similarity">
    <text evidence="10">Belongs to the cation transport ATPase (P-type) (TC 3.A.3) family.</text>
</comment>
<dbReference type="GO" id="GO:0005391">
    <property type="term" value="F:P-type sodium:potassium-exchanging transporter activity"/>
    <property type="evidence" value="ECO:0007669"/>
    <property type="project" value="TreeGrafter"/>
</dbReference>
<proteinExistence type="inferred from homology"/>
<dbReference type="OMA" id="MFFLYMW"/>
<dbReference type="GO" id="GO:0005886">
    <property type="term" value="C:plasma membrane"/>
    <property type="evidence" value="ECO:0007669"/>
    <property type="project" value="UniProtKB-SubCell"/>
</dbReference>
<evidence type="ECO:0000256" key="9">
    <source>
        <dbReference type="ARBA" id="ARBA00023136"/>
    </source>
</evidence>
<evidence type="ECO:0000313" key="13">
    <source>
        <dbReference type="EMBL" id="EGR27542.1"/>
    </source>
</evidence>
<dbReference type="PROSITE" id="PS00154">
    <property type="entry name" value="ATPASE_E1_E2"/>
    <property type="match status" value="1"/>
</dbReference>
<feature type="transmembrane region" description="Helical" evidence="11">
    <location>
        <begin position="1193"/>
        <end position="1211"/>
    </location>
</feature>
<dbReference type="GO" id="GO:0030007">
    <property type="term" value="P:intracellular potassium ion homeostasis"/>
    <property type="evidence" value="ECO:0007669"/>
    <property type="project" value="TreeGrafter"/>
</dbReference>
<evidence type="ECO:0000256" key="7">
    <source>
        <dbReference type="ARBA" id="ARBA00022989"/>
    </source>
</evidence>
<dbReference type="InterPro" id="IPR059000">
    <property type="entry name" value="ATPase_P-type_domA"/>
</dbReference>
<dbReference type="PANTHER" id="PTHR43294:SF21">
    <property type="entry name" value="CATION TRANSPORTING ATPASE"/>
    <property type="match status" value="1"/>
</dbReference>
<dbReference type="SFLD" id="SFLDS00003">
    <property type="entry name" value="Haloacid_Dehalogenase"/>
    <property type="match status" value="1"/>
</dbReference>
<evidence type="ECO:0000256" key="5">
    <source>
        <dbReference type="ARBA" id="ARBA00022840"/>
    </source>
</evidence>
<dbReference type="Gene3D" id="3.40.1110.10">
    <property type="entry name" value="Calcium-transporting ATPase, cytoplasmic domain N"/>
    <property type="match status" value="1"/>
</dbReference>
<comment type="subcellular location">
    <subcellularLocation>
        <location evidence="1">Cell membrane</location>
        <topology evidence="1">Multi-pass membrane protein</topology>
    </subcellularLocation>
</comment>
<dbReference type="AlphaFoldDB" id="G0R4N6"/>
<feature type="domain" description="Cation-transporting P-type ATPase N-terminal" evidence="12">
    <location>
        <begin position="179"/>
        <end position="253"/>
    </location>
</feature>
<organism evidence="13 14">
    <name type="scientific">Ichthyophthirius multifiliis</name>
    <name type="common">White spot disease agent</name>
    <name type="synonym">Ich</name>
    <dbReference type="NCBI Taxonomy" id="5932"/>
    <lineage>
        <taxon>Eukaryota</taxon>
        <taxon>Sar</taxon>
        <taxon>Alveolata</taxon>
        <taxon>Ciliophora</taxon>
        <taxon>Intramacronucleata</taxon>
        <taxon>Oligohymenophorea</taxon>
        <taxon>Hymenostomatida</taxon>
        <taxon>Ophryoglenina</taxon>
        <taxon>Ichthyophthirius</taxon>
    </lineage>
</organism>
<dbReference type="SUPFAM" id="SSF81660">
    <property type="entry name" value="Metal cation-transporting ATPase, ATP-binding domain N"/>
    <property type="match status" value="1"/>
</dbReference>
<dbReference type="SFLD" id="SFLDF00027">
    <property type="entry name" value="p-type_atpase"/>
    <property type="match status" value="1"/>
</dbReference>
<dbReference type="InterPro" id="IPR001757">
    <property type="entry name" value="P_typ_ATPase"/>
</dbReference>
<keyword evidence="13" id="KW-0378">Hydrolase</keyword>
<evidence type="ECO:0000313" key="14">
    <source>
        <dbReference type="Proteomes" id="UP000008983"/>
    </source>
</evidence>
<dbReference type="SUPFAM" id="SSF56784">
    <property type="entry name" value="HAD-like"/>
    <property type="match status" value="1"/>
</dbReference>
<dbReference type="FunFam" id="3.40.50.1000:FF:000083">
    <property type="entry name" value="Sodium/potassium-transporting ATPase subunit alpha"/>
    <property type="match status" value="1"/>
</dbReference>
<dbReference type="Pfam" id="PF00690">
    <property type="entry name" value="Cation_ATPase_N"/>
    <property type="match status" value="1"/>
</dbReference>
<dbReference type="InterPro" id="IPR023299">
    <property type="entry name" value="ATPase_P-typ_cyto_dom_N"/>
</dbReference>
<feature type="transmembrane region" description="Helical" evidence="11">
    <location>
        <begin position="260"/>
        <end position="280"/>
    </location>
</feature>
<dbReference type="SMART" id="SM00831">
    <property type="entry name" value="Cation_ATPase_N"/>
    <property type="match status" value="1"/>
</dbReference>
<dbReference type="NCBIfam" id="TIGR01494">
    <property type="entry name" value="ATPase_P-type"/>
    <property type="match status" value="2"/>
</dbReference>
<keyword evidence="2" id="KW-1003">Cell membrane</keyword>
<dbReference type="OrthoDB" id="288636at2759"/>
<evidence type="ECO:0000259" key="12">
    <source>
        <dbReference type="SMART" id="SM00831"/>
    </source>
</evidence>
<dbReference type="PRINTS" id="PR00121">
    <property type="entry name" value="NAKATPASE"/>
</dbReference>
<dbReference type="GO" id="GO:0036376">
    <property type="term" value="P:sodium ion export across plasma membrane"/>
    <property type="evidence" value="ECO:0007669"/>
    <property type="project" value="TreeGrafter"/>
</dbReference>
<dbReference type="InterPro" id="IPR044492">
    <property type="entry name" value="P_typ_ATPase_HD_dom"/>
</dbReference>
<feature type="transmembrane region" description="Helical" evidence="11">
    <location>
        <begin position="423"/>
        <end position="441"/>
    </location>
</feature>
<sequence>MYKNKQKFRNRKKQLEDQKFNIIITYSKNQNIKQNTKKNINKQNILIKIYFLNIKQINILNQKKMIIGGSHRGSRSSQIVRNFEALKQQVQINNQLRQERQSNQPNIHLDAKAYPATKEYAAGNRAPLLNYEIDLHNNEQQLSNINFIDATNQKKDQEVQKGETLKKKAAANLDSQVYDDHRISLEALKEKYHTDYENGITEVYAIEQNKIHGDNILTAKEKSSLLLKFIHEITNAFACLLWAGAGLCFLSYGLDESDPSNLYLGIVLIALIIVSGTITFQQNLASEALMDSFKSFLPSNCTVIREGKTQVILAAKLVCGDIVKVKAGEKIPADIRILQSAEMKVDNSPLTGEAEPQLRTNICTHPDNPLETANLAFFGTLCKEGQAKGIVVRIGDSTTLGQIANLTQNDQKAKSPLRQELDLLVKYVIILACILAFLFFILGWQVIGYPVLPCVLFGIGILVANVPEGLMGEVTICLAITAKILAAKNVLVKNLEAVETLGSTSCICTDKTGTLTQNIMTVENLWYNQNVIKAINKSLVTQAQPQLYDENNTCFQALHKAAILSSEAKFDISNDLNKDNIDYKKCSAIGDATETGIIRFYQYIEDIESTRKKINIAKQIDGQEARMPFNSTVKFALVVVEEQTENSDYCIYIKGAPEKIWTFCSKVLNNNQTEQLDEQWEHQFQKINDQFGKQGQRVLGFAKLNLPRISYPLNKCQFQVSTVEKYNFQMSDFTFLGLISLIDPPKTRVPAAILECRSAGIKVIMVTGDQPPTAAAIARQVNIIPKRIKTNIEIMEEEKLDWDSAVEKCKAIVVHGDQIVKSLNKEVLEGIPEFTYLRQWVKKPYCVFARTTPAQKLQIVKACQAEGHICAVTGDGVNDSPAIKQGDIGISMNLSGSDVTKDSADMILLDDDFASIVCGVEEGRKIFDNLKKAVVYVITTNIPEIFPFTAFIFFQLPLPLSNIFMIILCVGTDIVPAIALGYEFAEIDVMTRKPRKKSEHLVSMKIVVHAYLLMGPIAFGGGCAAYFTTMNQLGFPLKSLFGMAIRDGIHKPPAGDFQDGGFCKNTYKNDCAYFNKEFMNENSLNCMEDLNNPKISTWKVNWLSDQDGQFDLRKGFIYCNKSTGLWTPQVAFNYCNKENNISPISGVTACYTTDALKYGQSAWLVAVIFFQISNVFACKSRRNPYYLTPPNKVIFIGILVEILIAVFLLYVPGVQKVFGARPLTWWQFAMPALPFSIAVMLWEETRKFLVRRFLWFEKYSFW</sequence>
<protein>
    <submittedName>
        <fullName evidence="13">Na,H/K antiporter P-type ATPase alpha subunit family protein, putative</fullName>
        <ecNumber evidence="13">3.6.3.9</ecNumber>
    </submittedName>
</protein>
<dbReference type="InterPro" id="IPR008250">
    <property type="entry name" value="ATPase_P-typ_transduc_dom_A_sf"/>
</dbReference>
<dbReference type="GO" id="GO:0016887">
    <property type="term" value="F:ATP hydrolysis activity"/>
    <property type="evidence" value="ECO:0007669"/>
    <property type="project" value="InterPro"/>
</dbReference>
<accession>G0R4N6</accession>
<dbReference type="InterPro" id="IPR018303">
    <property type="entry name" value="ATPase_P-typ_P_site"/>
</dbReference>
<evidence type="ECO:0000256" key="10">
    <source>
        <dbReference type="ARBA" id="ARBA00038148"/>
    </source>
</evidence>
<gene>
    <name evidence="13" type="ORF">IMG5_194050</name>
</gene>
<dbReference type="STRING" id="857967.G0R4N6"/>
<evidence type="ECO:0000256" key="6">
    <source>
        <dbReference type="ARBA" id="ARBA00022967"/>
    </source>
</evidence>
<dbReference type="EMBL" id="GL984353">
    <property type="protein sequence ID" value="EGR27542.1"/>
    <property type="molecule type" value="Genomic_DNA"/>
</dbReference>
<keyword evidence="14" id="KW-1185">Reference proteome</keyword>
<dbReference type="Gene3D" id="3.40.50.1000">
    <property type="entry name" value="HAD superfamily/HAD-like"/>
    <property type="match status" value="1"/>
</dbReference>
<dbReference type="Gene3D" id="1.20.1110.10">
    <property type="entry name" value="Calcium-transporting ATPase, transmembrane domain"/>
    <property type="match status" value="2"/>
</dbReference>
<dbReference type="InterPro" id="IPR006068">
    <property type="entry name" value="ATPase_P-typ_cation-transptr_C"/>
</dbReference>
<feature type="transmembrane region" description="Helical" evidence="11">
    <location>
        <begin position="233"/>
        <end position="254"/>
    </location>
</feature>
<evidence type="ECO:0000256" key="8">
    <source>
        <dbReference type="ARBA" id="ARBA00023065"/>
    </source>
</evidence>
<dbReference type="PRINTS" id="PR00119">
    <property type="entry name" value="CATATPASE"/>
</dbReference>
<feature type="transmembrane region" description="Helical" evidence="11">
    <location>
        <begin position="447"/>
        <end position="466"/>
    </location>
</feature>
<dbReference type="EC" id="3.6.3.9" evidence="13"/>
<dbReference type="InterPro" id="IPR004014">
    <property type="entry name" value="ATPase_P-typ_cation-transptr_N"/>
</dbReference>
<reference evidence="13 14" key="1">
    <citation type="submission" date="2011-07" db="EMBL/GenBank/DDBJ databases">
        <authorList>
            <person name="Coyne R."/>
            <person name="Brami D."/>
            <person name="Johnson J."/>
            <person name="Hostetler J."/>
            <person name="Hannick L."/>
            <person name="Clark T."/>
            <person name="Cassidy-Hanley D."/>
            <person name="Inman J."/>
        </authorList>
    </citation>
    <scope>NUCLEOTIDE SEQUENCE [LARGE SCALE GENOMIC DNA]</scope>
    <source>
        <strain evidence="13 14">G5</strain>
    </source>
</reference>
<keyword evidence="8" id="KW-0813">Transport</keyword>
<feature type="transmembrane region" description="Helical" evidence="11">
    <location>
        <begin position="1223"/>
        <end position="1242"/>
    </location>
</feature>
<dbReference type="SFLD" id="SFLDG00002">
    <property type="entry name" value="C1.7:_P-type_atpase_like"/>
    <property type="match status" value="1"/>
</dbReference>
<dbReference type="Proteomes" id="UP000008983">
    <property type="component" value="Unassembled WGS sequence"/>
</dbReference>
<keyword evidence="6" id="KW-1278">Translocase</keyword>
<name>G0R4N6_ICHMU</name>
<keyword evidence="8" id="KW-0406">Ion transport</keyword>
<dbReference type="InterPro" id="IPR050510">
    <property type="entry name" value="Cation_transp_ATPase_P-type"/>
</dbReference>
<keyword evidence="4" id="KW-0547">Nucleotide-binding</keyword>
<dbReference type="GO" id="GO:1990573">
    <property type="term" value="P:potassium ion import across plasma membrane"/>
    <property type="evidence" value="ECO:0007669"/>
    <property type="project" value="TreeGrafter"/>
</dbReference>
<feature type="transmembrane region" description="Helical" evidence="11">
    <location>
        <begin position="933"/>
        <end position="956"/>
    </location>
</feature>
<dbReference type="PANTHER" id="PTHR43294">
    <property type="entry name" value="SODIUM/POTASSIUM-TRANSPORTING ATPASE SUBUNIT ALPHA"/>
    <property type="match status" value="1"/>
</dbReference>
<evidence type="ECO:0000256" key="2">
    <source>
        <dbReference type="ARBA" id="ARBA00022475"/>
    </source>
</evidence>
<dbReference type="Pfam" id="PF13246">
    <property type="entry name" value="Cation_ATPase"/>
    <property type="match status" value="1"/>
</dbReference>
<evidence type="ECO:0000256" key="4">
    <source>
        <dbReference type="ARBA" id="ARBA00022741"/>
    </source>
</evidence>
<keyword evidence="5" id="KW-0067">ATP-binding</keyword>
<evidence type="ECO:0000256" key="1">
    <source>
        <dbReference type="ARBA" id="ARBA00004651"/>
    </source>
</evidence>
<feature type="transmembrane region" description="Helical" evidence="11">
    <location>
        <begin position="962"/>
        <end position="985"/>
    </location>
</feature>
<dbReference type="Pfam" id="PF00689">
    <property type="entry name" value="Cation_ATPase_C"/>
    <property type="match status" value="1"/>
</dbReference>
<dbReference type="InParanoid" id="G0R4N6"/>
<keyword evidence="3 11" id="KW-0812">Transmembrane</keyword>
<feature type="transmembrane region" description="Helical" evidence="11">
    <location>
        <begin position="1006"/>
        <end position="1027"/>
    </location>
</feature>